<protein>
    <submittedName>
        <fullName evidence="2">Lactate utilization protein B/C</fullName>
    </submittedName>
</protein>
<reference evidence="2 3" key="1">
    <citation type="submission" date="2019-08" db="EMBL/GenBank/DDBJ databases">
        <authorList>
            <person name="Shi S."/>
        </authorList>
    </citation>
    <scope>NUCLEOTIDE SEQUENCE [LARGE SCALE GENOMIC DNA]</scope>
    <source>
        <strain evidence="2 3">GY10130</strain>
    </source>
</reference>
<proteinExistence type="predicted"/>
<dbReference type="InterPro" id="IPR037171">
    <property type="entry name" value="NagB/RpiA_transferase-like"/>
</dbReference>
<keyword evidence="3" id="KW-1185">Reference proteome</keyword>
<accession>A0A5C8K8V8</accession>
<dbReference type="InterPro" id="IPR024185">
    <property type="entry name" value="FTHF_cligase-like_sf"/>
</dbReference>
<dbReference type="InterPro" id="IPR003741">
    <property type="entry name" value="LUD_dom"/>
</dbReference>
<gene>
    <name evidence="2" type="ORF">FVR03_09925</name>
</gene>
<dbReference type="Proteomes" id="UP000321926">
    <property type="component" value="Unassembled WGS sequence"/>
</dbReference>
<dbReference type="Gene3D" id="3.40.50.10420">
    <property type="entry name" value="NagB/RpiA/CoA transferase-like"/>
    <property type="match status" value="1"/>
</dbReference>
<dbReference type="SUPFAM" id="SSF100950">
    <property type="entry name" value="NagB/RpiA/CoA transferase-like"/>
    <property type="match status" value="1"/>
</dbReference>
<feature type="domain" description="LUD" evidence="1">
    <location>
        <begin position="97"/>
        <end position="194"/>
    </location>
</feature>
<evidence type="ECO:0000259" key="1">
    <source>
        <dbReference type="Pfam" id="PF02589"/>
    </source>
</evidence>
<comment type="caution">
    <text evidence="2">The sequence shown here is derived from an EMBL/GenBank/DDBJ whole genome shotgun (WGS) entry which is preliminary data.</text>
</comment>
<dbReference type="RefSeq" id="WP_147921592.1">
    <property type="nucleotide sequence ID" value="NZ_VRTY01000030.1"/>
</dbReference>
<dbReference type="Pfam" id="PF02589">
    <property type="entry name" value="LUD_dom"/>
    <property type="match status" value="1"/>
</dbReference>
<dbReference type="OrthoDB" id="9794157at2"/>
<dbReference type="EMBL" id="VRTY01000030">
    <property type="protein sequence ID" value="TXK47155.1"/>
    <property type="molecule type" value="Genomic_DNA"/>
</dbReference>
<organism evidence="2 3">
    <name type="scientific">Pontibacter qinzhouensis</name>
    <dbReference type="NCBI Taxonomy" id="2603253"/>
    <lineage>
        <taxon>Bacteria</taxon>
        <taxon>Pseudomonadati</taxon>
        <taxon>Bacteroidota</taxon>
        <taxon>Cytophagia</taxon>
        <taxon>Cytophagales</taxon>
        <taxon>Hymenobacteraceae</taxon>
        <taxon>Pontibacter</taxon>
    </lineage>
</organism>
<dbReference type="PANTHER" id="PTHR43682">
    <property type="entry name" value="LACTATE UTILIZATION PROTEIN C"/>
    <property type="match status" value="1"/>
</dbReference>
<dbReference type="AlphaFoldDB" id="A0A5C8K8V8"/>
<name>A0A5C8K8V8_9BACT</name>
<evidence type="ECO:0000313" key="2">
    <source>
        <dbReference type="EMBL" id="TXK47155.1"/>
    </source>
</evidence>
<evidence type="ECO:0000313" key="3">
    <source>
        <dbReference type="Proteomes" id="UP000321926"/>
    </source>
</evidence>
<sequence>MSSRESILKQVKANKPAAAPLPATLAFPPLPAADVLEKYVRIAEAVGTVVMQVESLSAIGAYLKKHYETPERVLNTVKGVGFGQELSGPIEDGHTLANLEMAVVQGTLAVAENGAVWVSEEHLPIRVLPFITEHLMLVVSEQDVVNNMHEAYARLDVSVPGFGAFISGPSRTADIEQSLVIGAHGPKRAHVFIVK</sequence>
<dbReference type="PANTHER" id="PTHR43682:SF1">
    <property type="entry name" value="LACTATE UTILIZATION PROTEIN C"/>
    <property type="match status" value="1"/>
</dbReference>